<evidence type="ECO:0000313" key="5">
    <source>
        <dbReference type="EMBL" id="KAF9623730.1"/>
    </source>
</evidence>
<proteinExistence type="predicted"/>
<accession>A0A835ITU2</accession>
<dbReference type="Gene3D" id="1.25.40.10">
    <property type="entry name" value="Tetratricopeptide repeat domain"/>
    <property type="match status" value="4"/>
</dbReference>
<dbReference type="FunFam" id="1.25.40.10:FF:000542">
    <property type="entry name" value="Pentatricopeptide repeat-containing protein MRL1, chloroplastic isoform X1"/>
    <property type="match status" value="1"/>
</dbReference>
<dbReference type="NCBIfam" id="TIGR00756">
    <property type="entry name" value="PPR"/>
    <property type="match status" value="6"/>
</dbReference>
<dbReference type="EMBL" id="JADFTS010000001">
    <property type="protein sequence ID" value="KAF9623730.1"/>
    <property type="molecule type" value="Genomic_DNA"/>
</dbReference>
<dbReference type="OrthoDB" id="185373at2759"/>
<feature type="repeat" description="PPR" evidence="2">
    <location>
        <begin position="532"/>
        <end position="566"/>
    </location>
</feature>
<dbReference type="InterPro" id="IPR002885">
    <property type="entry name" value="PPR_rpt"/>
</dbReference>
<feature type="repeat" description="PPR" evidence="2">
    <location>
        <begin position="744"/>
        <end position="778"/>
    </location>
</feature>
<dbReference type="InterPro" id="IPR053303">
    <property type="entry name" value="Chloroplast_PPR"/>
</dbReference>
<name>A0A835ITU2_9MAGN</name>
<dbReference type="FunFam" id="1.25.40.10:FF:000678">
    <property type="entry name" value="Pentatricopeptide repeat-containing protein MRL1 chloroplastic"/>
    <property type="match status" value="1"/>
</dbReference>
<feature type="signal peptide" evidence="3">
    <location>
        <begin position="1"/>
        <end position="23"/>
    </location>
</feature>
<dbReference type="AlphaFoldDB" id="A0A835ITU2"/>
<sequence>MSLASSSLNLSLLPLFLSVHTHTLIPSSSTLFPSMDITKLSSKPQTLTLTSSLSLSPSSSSSSSSYKFCTIQREFLGSYNHRLLRPQLGLLLPYRKKFKKPMIHSSKFVFRASLDSQAIVVFVAVAAISALTVLYFKYINARRSKENEKKHSGAEDAESVESIEVLKELKGVQKQAGEGQTSELVDTNVGVHMIERSSIAEKHSVNIKGFQKQGVLHKNIGSNHRENVVIEASDLSGFDVLSSNTSVSVSTQELEEVPGGAEFGFKSHHALVVHVNEEMKEVHKPDHVVGEASNLQIPGYRGFLKESAREELFTFYEENQSRNRSVSDLMDLKSASPHCDRRRSTLSSLLRSNTVNGSELSANRSHHSSGLVSLERQMALAQSKDGSSSKMEEGWVLPRDTGKEIAAQNNQSGWHESPPLKGRHANIQDNEPKYLSNYNRLLRAGRLSDCIELLKSMDRKGLLDMDKIYHVKFFNICKSQKAVKEAFCFAELIGNPTLSTFNMLLSVCASSQDSEGTFQVLHMVKEAGMKADCKLYTTLISSCAKSGKVDTMFKVFHEMVNAGVEPNLHTYGALIDGCARAGQVAKAFGAYGILRSKNVKPDRVVFNALITACGQSGAVDRAFDVLAEMKAEPTPVDPDHVTVGALIKTCTQAGQFDRVHEVYKMIHQYNIKGTPEVYTIAIRSCSQLGDLEFALGVYRDMTRNGVVPDEMFLSALVDVAGHAGKVDVAFEVLQEARTRGIELGNITYSSLMGACSNAKNWQKALELYEDIKSFKLTPTVSTLNALVTALCDGDQLQKAVEVLDEMKKRSVSPNIITYSILIVASEKKDEVEVGLMLYSQAKNEGVIPNLIICKCLIGMCLRRFEKAYSLGDPVFSLKSGNPQVDNKWTSLALTVYRETIASGVLPTMEVFSSLLGCLQFPCDTSSRTRLVENLGVSSDASVCSNLCSLIEGFGEYDPRSFSLLEEATSLCILPCVSFKACPIIVDARKLQIHTAEVYLLTILKGLKHRLAAGARLPNINIVLPVEKTQVLTPKGEKTIKLAGRVGQSIGALLRRLGLPYQGNESYGKIRINGISVKRWFQPKLASPHSGKPPEFNSELRLGKGISGQQRDIRMRNLYLDVRGDDQE</sequence>
<dbReference type="PROSITE" id="PS51375">
    <property type="entry name" value="PPR"/>
    <property type="match status" value="6"/>
</dbReference>
<evidence type="ECO:0000256" key="3">
    <source>
        <dbReference type="SAM" id="SignalP"/>
    </source>
</evidence>
<dbReference type="InterPro" id="IPR011990">
    <property type="entry name" value="TPR-like_helical_dom_sf"/>
</dbReference>
<feature type="domain" description="PROP1-like PPR" evidence="4">
    <location>
        <begin position="575"/>
        <end position="738"/>
    </location>
</feature>
<dbReference type="Proteomes" id="UP000631114">
    <property type="component" value="Unassembled WGS sequence"/>
</dbReference>
<keyword evidence="1" id="KW-0677">Repeat</keyword>
<gene>
    <name evidence="5" type="ORF">IFM89_004811</name>
</gene>
<keyword evidence="3" id="KW-0732">Signal</keyword>
<dbReference type="Pfam" id="PF13041">
    <property type="entry name" value="PPR_2"/>
    <property type="match status" value="1"/>
</dbReference>
<protein>
    <recommendedName>
        <fullName evidence="4">PROP1-like PPR domain-containing protein</fullName>
    </recommendedName>
</protein>
<feature type="repeat" description="PPR" evidence="2">
    <location>
        <begin position="674"/>
        <end position="708"/>
    </location>
</feature>
<dbReference type="PANTHER" id="PTHR47935:SF1">
    <property type="entry name" value="PENTATRICOPEPTIDE REPEAT-CONTAINING PROTEIN MRL1, CHLOROPLASTIC"/>
    <property type="match status" value="1"/>
</dbReference>
<feature type="repeat" description="PPR" evidence="2">
    <location>
        <begin position="779"/>
        <end position="813"/>
    </location>
</feature>
<feature type="chain" id="PRO_5032594811" description="PROP1-like PPR domain-containing protein" evidence="3">
    <location>
        <begin position="24"/>
        <end position="1127"/>
    </location>
</feature>
<feature type="repeat" description="PPR" evidence="2">
    <location>
        <begin position="567"/>
        <end position="601"/>
    </location>
</feature>
<reference evidence="5 6" key="1">
    <citation type="submission" date="2020-10" db="EMBL/GenBank/DDBJ databases">
        <title>The Coptis chinensis genome and diversification of protoberbering-type alkaloids.</title>
        <authorList>
            <person name="Wang B."/>
            <person name="Shu S."/>
            <person name="Song C."/>
            <person name="Liu Y."/>
        </authorList>
    </citation>
    <scope>NUCLEOTIDE SEQUENCE [LARGE SCALE GENOMIC DNA]</scope>
    <source>
        <strain evidence="5">HL-2020</strain>
        <tissue evidence="5">Leaf</tissue>
    </source>
</reference>
<comment type="caution">
    <text evidence="5">The sequence shown here is derived from an EMBL/GenBank/DDBJ whole genome shotgun (WGS) entry which is preliminary data.</text>
</comment>
<evidence type="ECO:0000256" key="2">
    <source>
        <dbReference type="PROSITE-ProRule" id="PRU00708"/>
    </source>
</evidence>
<organism evidence="5 6">
    <name type="scientific">Coptis chinensis</name>
    <dbReference type="NCBI Taxonomy" id="261450"/>
    <lineage>
        <taxon>Eukaryota</taxon>
        <taxon>Viridiplantae</taxon>
        <taxon>Streptophyta</taxon>
        <taxon>Embryophyta</taxon>
        <taxon>Tracheophyta</taxon>
        <taxon>Spermatophyta</taxon>
        <taxon>Magnoliopsida</taxon>
        <taxon>Ranunculales</taxon>
        <taxon>Ranunculaceae</taxon>
        <taxon>Coptidoideae</taxon>
        <taxon>Coptis</taxon>
    </lineage>
</organism>
<dbReference type="PANTHER" id="PTHR47935">
    <property type="entry name" value="PENTATRICOPEPTIDE REPEAT-CONTAINING PROTEIN MRL1, CHLOROPLASTIC"/>
    <property type="match status" value="1"/>
</dbReference>
<evidence type="ECO:0000259" key="4">
    <source>
        <dbReference type="Pfam" id="PF17177"/>
    </source>
</evidence>
<feature type="repeat" description="PPR" evidence="2">
    <location>
        <begin position="602"/>
        <end position="636"/>
    </location>
</feature>
<dbReference type="FunFam" id="1.25.40.10:FF:002179">
    <property type="entry name" value="Pentatricopeptide repeat-containing protein MRL1, chloroplastic"/>
    <property type="match status" value="1"/>
</dbReference>
<dbReference type="Pfam" id="PF17177">
    <property type="entry name" value="PPR_long"/>
    <property type="match status" value="1"/>
</dbReference>
<dbReference type="Pfam" id="PF01535">
    <property type="entry name" value="PPR"/>
    <property type="match status" value="2"/>
</dbReference>
<dbReference type="InterPro" id="IPR033443">
    <property type="entry name" value="PROP1-like_PPR_dom"/>
</dbReference>
<keyword evidence="6" id="KW-1185">Reference proteome</keyword>
<evidence type="ECO:0000256" key="1">
    <source>
        <dbReference type="ARBA" id="ARBA00022737"/>
    </source>
</evidence>
<evidence type="ECO:0000313" key="6">
    <source>
        <dbReference type="Proteomes" id="UP000631114"/>
    </source>
</evidence>